<protein>
    <submittedName>
        <fullName evidence="1">Uncharacterized protein</fullName>
    </submittedName>
</protein>
<dbReference type="OrthoDB" id="5023592at2759"/>
<dbReference type="Proteomes" id="UP000536711">
    <property type="component" value="Unassembled WGS sequence"/>
</dbReference>
<gene>
    <name evidence="1" type="ORF">FACUT_14053</name>
</gene>
<reference evidence="1 2" key="1">
    <citation type="submission" date="2020-01" db="EMBL/GenBank/DDBJ databases">
        <title>Identification and distribution of gene clusters putatively required for synthesis of sphingolipid metabolism inhibitors in phylogenetically diverse species of the filamentous fungus Fusarium.</title>
        <authorList>
            <person name="Kim H.-S."/>
            <person name="Busman M."/>
            <person name="Brown D.W."/>
            <person name="Divon H."/>
            <person name="Uhlig S."/>
            <person name="Proctor R.H."/>
        </authorList>
    </citation>
    <scope>NUCLEOTIDE SEQUENCE [LARGE SCALE GENOMIC DNA]</scope>
    <source>
        <strain evidence="1 2">NRRL 13308</strain>
    </source>
</reference>
<evidence type="ECO:0000313" key="2">
    <source>
        <dbReference type="Proteomes" id="UP000536711"/>
    </source>
</evidence>
<evidence type="ECO:0000313" key="1">
    <source>
        <dbReference type="EMBL" id="KAF4414694.1"/>
    </source>
</evidence>
<keyword evidence="2" id="KW-1185">Reference proteome</keyword>
<organism evidence="1 2">
    <name type="scientific">Fusarium acutatum</name>
    <dbReference type="NCBI Taxonomy" id="78861"/>
    <lineage>
        <taxon>Eukaryota</taxon>
        <taxon>Fungi</taxon>
        <taxon>Dikarya</taxon>
        <taxon>Ascomycota</taxon>
        <taxon>Pezizomycotina</taxon>
        <taxon>Sordariomycetes</taxon>
        <taxon>Hypocreomycetidae</taxon>
        <taxon>Hypocreales</taxon>
        <taxon>Nectriaceae</taxon>
        <taxon>Fusarium</taxon>
        <taxon>Fusarium fujikuroi species complex</taxon>
    </lineage>
</organism>
<comment type="caution">
    <text evidence="1">The sequence shown here is derived from an EMBL/GenBank/DDBJ whole genome shotgun (WGS) entry which is preliminary data.</text>
</comment>
<dbReference type="AlphaFoldDB" id="A0A8H4JA86"/>
<name>A0A8H4JA86_9HYPO</name>
<dbReference type="EMBL" id="JAADJF010000756">
    <property type="protein sequence ID" value="KAF4414694.1"/>
    <property type="molecule type" value="Genomic_DNA"/>
</dbReference>
<proteinExistence type="predicted"/>
<sequence length="88" mass="10391">MVKDPTVYPEIKGHLHLRRILCFYEATLRMEKVENRYPRDHVHWSNMETKEIKREGLFYFAVGKFLKENLAAACKFTVQSTMAQIAKS</sequence>
<accession>A0A8H4JA86</accession>